<dbReference type="EMBL" id="CP108195">
    <property type="protein sequence ID" value="WTS18350.1"/>
    <property type="molecule type" value="Genomic_DNA"/>
</dbReference>
<sequence length="63" mass="7135">MRKRIRTWLLERAARKGAGSAPQLAISSRPSWRRDLKRDLTVGLVGGVGPTTVALIEWWVRTH</sequence>
<keyword evidence="1" id="KW-1133">Transmembrane helix</keyword>
<evidence type="ECO:0000313" key="2">
    <source>
        <dbReference type="EMBL" id="WTS18350.1"/>
    </source>
</evidence>
<name>A0AAU1UM75_9ACTN</name>
<feature type="transmembrane region" description="Helical" evidence="1">
    <location>
        <begin position="40"/>
        <end position="60"/>
    </location>
</feature>
<reference evidence="2" key="1">
    <citation type="submission" date="2022-10" db="EMBL/GenBank/DDBJ databases">
        <title>The complete genomes of actinobacterial strains from the NBC collection.</title>
        <authorList>
            <person name="Joergensen T.S."/>
            <person name="Alvarez Arevalo M."/>
            <person name="Sterndorff E.B."/>
            <person name="Faurdal D."/>
            <person name="Vuksanovic O."/>
            <person name="Mourched A.-S."/>
            <person name="Charusanti P."/>
            <person name="Shaw S."/>
            <person name="Blin K."/>
            <person name="Weber T."/>
        </authorList>
    </citation>
    <scope>NUCLEOTIDE SEQUENCE</scope>
    <source>
        <strain evidence="2">NBC_00119</strain>
    </source>
</reference>
<organism evidence="2">
    <name type="scientific">Streptomyces sp. NBC_00119</name>
    <dbReference type="NCBI Taxonomy" id="2975659"/>
    <lineage>
        <taxon>Bacteria</taxon>
        <taxon>Bacillati</taxon>
        <taxon>Actinomycetota</taxon>
        <taxon>Actinomycetes</taxon>
        <taxon>Kitasatosporales</taxon>
        <taxon>Streptomycetaceae</taxon>
        <taxon>Streptomyces</taxon>
    </lineage>
</organism>
<accession>A0AAU1UM75</accession>
<keyword evidence="1" id="KW-0472">Membrane</keyword>
<proteinExistence type="predicted"/>
<dbReference type="AlphaFoldDB" id="A0AAU1UM75"/>
<keyword evidence="1" id="KW-0812">Transmembrane</keyword>
<protein>
    <submittedName>
        <fullName evidence="2">Uncharacterized protein</fullName>
    </submittedName>
</protein>
<gene>
    <name evidence="2" type="ORF">OHU69_49790</name>
</gene>
<evidence type="ECO:0000256" key="1">
    <source>
        <dbReference type="SAM" id="Phobius"/>
    </source>
</evidence>